<dbReference type="EMBL" id="WWCN01000001">
    <property type="protein sequence ID" value="MYM21465.1"/>
    <property type="molecule type" value="Genomic_DNA"/>
</dbReference>
<dbReference type="Proteomes" id="UP000479335">
    <property type="component" value="Unassembled WGS sequence"/>
</dbReference>
<sequence length="322" mass="36463">MSSPVKVGIKWRHRIMVHRVRVSGTFDTKAAALKWEAHQRMTLGQGEQQLAVTKTCAEAFRRYEIEVSRTKRGYRWEAGRLAAMAASSLGPITMAQLSTSHIAAWRDERLRSVQGGTVTREMNLLSHVFSVARKEWQWLQTNPTRDVARPRPKPHRDRRISQDEIDRICIALRWPSDGSITAPETIQQRIALAFLFAIETAMRAGEICGLRAGDVHGRVAHLKMTKSGYPRYVPLSPRAVEIWSMVPNGFCITTATLDAMFRMARHRAGVEGLTFHDSQHEAITRLASKINVLDLARMVGHRDIKQLQTYYNATADDIAQKL</sequence>
<proteinExistence type="predicted"/>
<dbReference type="InterPro" id="IPR002104">
    <property type="entry name" value="Integrase_catalytic"/>
</dbReference>
<accession>A0A6L8K3I3</accession>
<evidence type="ECO:0000259" key="4">
    <source>
        <dbReference type="PROSITE" id="PS51898"/>
    </source>
</evidence>
<reference evidence="5 6" key="1">
    <citation type="submission" date="2019-12" db="EMBL/GenBank/DDBJ databases">
        <title>Novel species isolated from a subtropical stream in China.</title>
        <authorList>
            <person name="Lu H."/>
        </authorList>
    </citation>
    <scope>NUCLEOTIDE SEQUENCE [LARGE SCALE GENOMIC DNA]</scope>
    <source>
        <strain evidence="5 6">FT135W</strain>
    </source>
</reference>
<comment type="caution">
    <text evidence="5">The sequence shown here is derived from an EMBL/GenBank/DDBJ whole genome shotgun (WGS) entry which is preliminary data.</text>
</comment>
<dbReference type="InterPro" id="IPR010998">
    <property type="entry name" value="Integrase_recombinase_N"/>
</dbReference>
<dbReference type="AlphaFoldDB" id="A0A6L8K3I3"/>
<dbReference type="GO" id="GO:0003677">
    <property type="term" value="F:DNA binding"/>
    <property type="evidence" value="ECO:0007669"/>
    <property type="project" value="UniProtKB-KW"/>
</dbReference>
<dbReference type="SUPFAM" id="SSF56349">
    <property type="entry name" value="DNA breaking-rejoining enzymes"/>
    <property type="match status" value="1"/>
</dbReference>
<evidence type="ECO:0000256" key="2">
    <source>
        <dbReference type="ARBA" id="ARBA00023125"/>
    </source>
</evidence>
<dbReference type="GO" id="GO:0015074">
    <property type="term" value="P:DNA integration"/>
    <property type="evidence" value="ECO:0007669"/>
    <property type="project" value="UniProtKB-KW"/>
</dbReference>
<dbReference type="InterPro" id="IPR011010">
    <property type="entry name" value="DNA_brk_join_enz"/>
</dbReference>
<keyword evidence="3" id="KW-0233">DNA recombination</keyword>
<dbReference type="PROSITE" id="PS51898">
    <property type="entry name" value="TYR_RECOMBINASE"/>
    <property type="match status" value="1"/>
</dbReference>
<gene>
    <name evidence="5" type="ORF">GTP46_02235</name>
</gene>
<evidence type="ECO:0000313" key="5">
    <source>
        <dbReference type="EMBL" id="MYM21465.1"/>
    </source>
</evidence>
<evidence type="ECO:0000313" key="6">
    <source>
        <dbReference type="Proteomes" id="UP000479335"/>
    </source>
</evidence>
<dbReference type="PANTHER" id="PTHR30349:SF94">
    <property type="entry name" value="INTEGRASE_RECOMBINASE HI_1414-RELATED"/>
    <property type="match status" value="1"/>
</dbReference>
<keyword evidence="2" id="KW-0238">DNA-binding</keyword>
<dbReference type="Gene3D" id="1.10.150.130">
    <property type="match status" value="1"/>
</dbReference>
<dbReference type="InterPro" id="IPR050090">
    <property type="entry name" value="Tyrosine_recombinase_XerCD"/>
</dbReference>
<dbReference type="InterPro" id="IPR013762">
    <property type="entry name" value="Integrase-like_cat_sf"/>
</dbReference>
<dbReference type="CDD" id="cd00796">
    <property type="entry name" value="INT_Rci_Hp1_C"/>
    <property type="match status" value="1"/>
</dbReference>
<dbReference type="PANTHER" id="PTHR30349">
    <property type="entry name" value="PHAGE INTEGRASE-RELATED"/>
    <property type="match status" value="1"/>
</dbReference>
<evidence type="ECO:0000256" key="3">
    <source>
        <dbReference type="ARBA" id="ARBA00023172"/>
    </source>
</evidence>
<keyword evidence="6" id="KW-1185">Reference proteome</keyword>
<keyword evidence="1" id="KW-0229">DNA integration</keyword>
<evidence type="ECO:0000256" key="1">
    <source>
        <dbReference type="ARBA" id="ARBA00022908"/>
    </source>
</evidence>
<dbReference type="Gene3D" id="1.10.443.10">
    <property type="entry name" value="Intergrase catalytic core"/>
    <property type="match status" value="1"/>
</dbReference>
<protein>
    <submittedName>
        <fullName evidence="5">Tyrosine-type recombinase/integrase</fullName>
    </submittedName>
</protein>
<feature type="domain" description="Tyr recombinase" evidence="4">
    <location>
        <begin position="155"/>
        <end position="322"/>
    </location>
</feature>
<organism evidence="5 6">
    <name type="scientific">Duganella flavida</name>
    <dbReference type="NCBI Taxonomy" id="2692175"/>
    <lineage>
        <taxon>Bacteria</taxon>
        <taxon>Pseudomonadati</taxon>
        <taxon>Pseudomonadota</taxon>
        <taxon>Betaproteobacteria</taxon>
        <taxon>Burkholderiales</taxon>
        <taxon>Oxalobacteraceae</taxon>
        <taxon>Telluria group</taxon>
        <taxon>Duganella</taxon>
    </lineage>
</organism>
<dbReference type="GO" id="GO:0006310">
    <property type="term" value="P:DNA recombination"/>
    <property type="evidence" value="ECO:0007669"/>
    <property type="project" value="UniProtKB-KW"/>
</dbReference>
<name>A0A6L8K3I3_9BURK</name>
<dbReference type="Pfam" id="PF00589">
    <property type="entry name" value="Phage_integrase"/>
    <property type="match status" value="1"/>
</dbReference>